<dbReference type="EMBL" id="CAEZTX010000058">
    <property type="protein sequence ID" value="CAB4583499.1"/>
    <property type="molecule type" value="Genomic_DNA"/>
</dbReference>
<reference evidence="2" key="1">
    <citation type="submission" date="2020-05" db="EMBL/GenBank/DDBJ databases">
        <authorList>
            <person name="Chiriac C."/>
            <person name="Salcher M."/>
            <person name="Ghai R."/>
            <person name="Kavagutti S V."/>
        </authorList>
    </citation>
    <scope>NUCLEOTIDE SEQUENCE</scope>
</reference>
<dbReference type="AlphaFoldDB" id="A0A6J6JFF3"/>
<sequence length="557" mass="59184">MIGFNTPQSNASGPPYEPGDPACLTWVDSGDFLETRTLTNGYFCNGSITIPDGVTSIGESAFQGATALTSVSIPNSVTEIGAMAFLNATSLASVSISNSVTSIGSSAFEGTTSLTNFTIPNSVTSIGSSAFQGALALSTISIPRSVETIGSFAFRDTASLHTVTFERESLLHTLETGVFYDADALESIEIPRLVTSIADYAFYGANSLTTVRFLGTTPLLGTQVFLGIDNEAKAFVNRSQFESFTASISGSEGYKWDPIDLEVFTYPSGDTTCLIRESAQIINGVDCVGPITIPNTTTSLQDNSFFSAESLTSITLPSTLTSIGARAFESATSLSLIRLMGAAPSVGVDAFLNVASGAIARIDQVHQSSYVLVDGLWNGLVLEVIIPPVSNTTTSGNAALDQEIERLREAEKKLARANLVTLVRESAPLTLDLFNQASISGVTAKNFPGVAAEIAELPIDRRSQIDEILKIARKFEVVDKVASSDRIYSSMLQEVGLIAQDSKHKAALTAALRKLPASERTSYLAIKQAIDAQMTEIQTRKTRLSEVVAQIAARRKG</sequence>
<dbReference type="Pfam" id="PF13306">
    <property type="entry name" value="LRR_5"/>
    <property type="match status" value="2"/>
</dbReference>
<gene>
    <name evidence="1" type="ORF">UFOPK1755_00673</name>
    <name evidence="2" type="ORF">UFOPK2155_00163</name>
</gene>
<dbReference type="InterPro" id="IPR026906">
    <property type="entry name" value="LRR_5"/>
</dbReference>
<accession>A0A6J6JFF3</accession>
<dbReference type="PANTHER" id="PTHR45661">
    <property type="entry name" value="SURFACE ANTIGEN"/>
    <property type="match status" value="1"/>
</dbReference>
<dbReference type="SUPFAM" id="SSF52058">
    <property type="entry name" value="L domain-like"/>
    <property type="match status" value="1"/>
</dbReference>
<dbReference type="InterPro" id="IPR032675">
    <property type="entry name" value="LRR_dom_sf"/>
</dbReference>
<dbReference type="EMBL" id="CAEZVX010000007">
    <property type="protein sequence ID" value="CAB4635750.1"/>
    <property type="molecule type" value="Genomic_DNA"/>
</dbReference>
<dbReference type="PANTHER" id="PTHR45661:SF3">
    <property type="entry name" value="IG-LIKE DOMAIN-CONTAINING PROTEIN"/>
    <property type="match status" value="1"/>
</dbReference>
<evidence type="ECO:0000313" key="1">
    <source>
        <dbReference type="EMBL" id="CAB4583499.1"/>
    </source>
</evidence>
<name>A0A6J6JFF3_9ZZZZ</name>
<evidence type="ECO:0000313" key="2">
    <source>
        <dbReference type="EMBL" id="CAB4635750.1"/>
    </source>
</evidence>
<dbReference type="Gene3D" id="3.80.10.10">
    <property type="entry name" value="Ribonuclease Inhibitor"/>
    <property type="match status" value="2"/>
</dbReference>
<proteinExistence type="predicted"/>
<dbReference type="InterPro" id="IPR053139">
    <property type="entry name" value="Surface_bspA-like"/>
</dbReference>
<protein>
    <submittedName>
        <fullName evidence="2">Unannotated protein</fullName>
    </submittedName>
</protein>
<organism evidence="2">
    <name type="scientific">freshwater metagenome</name>
    <dbReference type="NCBI Taxonomy" id="449393"/>
    <lineage>
        <taxon>unclassified sequences</taxon>
        <taxon>metagenomes</taxon>
        <taxon>ecological metagenomes</taxon>
    </lineage>
</organism>